<reference evidence="5 6" key="2">
    <citation type="journal article" date="2013" name="Biotechnol. Biofuels">
        <title>Global transcriptome analysis of Clostridium thermocellum ATCC 27405 during growth on dilute acid pretreated Populus and switchgrass.</title>
        <authorList>
            <person name="Wilson C.M."/>
            <person name="Rodriguez M.Jr."/>
            <person name="Johnson C.M."/>
            <person name="Martin S.L."/>
            <person name="Chu T.M."/>
            <person name="Wolfinger R.D."/>
            <person name="Hauser L.J."/>
            <person name="Land M.L."/>
            <person name="Klingeman D.M."/>
            <person name="Syed M.H."/>
            <person name="Ragauskas A.J."/>
            <person name="Tschaplinski T.J."/>
            <person name="Mielenz J.R."/>
            <person name="Brown S.D."/>
        </authorList>
    </citation>
    <scope>NUCLEOTIDE SEQUENCE [LARGE SCALE GENOMIC DNA]</scope>
    <source>
        <strain evidence="6">ATCC 27405 / DSM 1237 / JCM 9322 / NBRC 103400 / NCIMB 10682 / NRRL B-4536 / VPI 7372</strain>
    </source>
</reference>
<dbReference type="NCBIfam" id="NF038214">
    <property type="entry name" value="IS21_help_AAA"/>
    <property type="match status" value="1"/>
</dbReference>
<dbReference type="KEGG" id="cth:Cthe_2750"/>
<dbReference type="InterPro" id="IPR002611">
    <property type="entry name" value="IstB_ATP-bd"/>
</dbReference>
<reference evidence="6" key="1">
    <citation type="submission" date="2007-02" db="EMBL/GenBank/DDBJ databases">
        <title>Complete sequence of Clostridium thermocellum ATCC 27405.</title>
        <authorList>
            <consortium name="US DOE Joint Genome Institute"/>
            <person name="Copeland A."/>
            <person name="Lucas S."/>
            <person name="Lapidus A."/>
            <person name="Barry K."/>
            <person name="Detter J.C."/>
            <person name="Glavina del Rio T."/>
            <person name="Hammon N."/>
            <person name="Israni S."/>
            <person name="Dalin E."/>
            <person name="Tice H."/>
            <person name="Pitluck S."/>
            <person name="Chertkov O."/>
            <person name="Brettin T."/>
            <person name="Bruce D."/>
            <person name="Han C."/>
            <person name="Tapia R."/>
            <person name="Gilna P."/>
            <person name="Schmutz J."/>
            <person name="Larimer F."/>
            <person name="Land M."/>
            <person name="Hauser L."/>
            <person name="Kyrpides N."/>
            <person name="Mikhailova N."/>
            <person name="Wu J.H.D."/>
            <person name="Newcomb M."/>
            <person name="Richardson P."/>
        </authorList>
    </citation>
    <scope>NUCLEOTIDE SEQUENCE [LARGE SCALE GENOMIC DNA]</scope>
    <source>
        <strain evidence="6">ATCC 27405 / DSM 1237 / JCM 9322 / NBRC 103400 / NCIMB 10682 / NRRL B-4536 / VPI 7372</strain>
    </source>
</reference>
<dbReference type="SMART" id="SM00382">
    <property type="entry name" value="AAA"/>
    <property type="match status" value="1"/>
</dbReference>
<dbReference type="GO" id="GO:0005524">
    <property type="term" value="F:ATP binding"/>
    <property type="evidence" value="ECO:0007669"/>
    <property type="project" value="UniProtKB-KW"/>
</dbReference>
<evidence type="ECO:0000256" key="1">
    <source>
        <dbReference type="ARBA" id="ARBA00008059"/>
    </source>
</evidence>
<dbReference type="EMBL" id="CP000568">
    <property type="protein sequence ID" value="ABN53949.1"/>
    <property type="molecule type" value="Genomic_DNA"/>
</dbReference>
<comment type="similarity">
    <text evidence="1">Belongs to the IS21/IS1162 putative ATP-binding protein family.</text>
</comment>
<evidence type="ECO:0000259" key="4">
    <source>
        <dbReference type="SMART" id="SM00382"/>
    </source>
</evidence>
<dbReference type="Pfam" id="PF01695">
    <property type="entry name" value="IstB_IS21"/>
    <property type="match status" value="1"/>
</dbReference>
<dbReference type="AlphaFoldDB" id="A3DJ20"/>
<dbReference type="GO" id="GO:0006260">
    <property type="term" value="P:DNA replication"/>
    <property type="evidence" value="ECO:0007669"/>
    <property type="project" value="TreeGrafter"/>
</dbReference>
<feature type="domain" description="AAA+ ATPase" evidence="4">
    <location>
        <begin position="92"/>
        <end position="225"/>
    </location>
</feature>
<name>A3DJ20_ACET2</name>
<dbReference type="InterPro" id="IPR047661">
    <property type="entry name" value="IstB"/>
</dbReference>
<sequence length="241" mass="28091">MYELIAKHCRSLKLGSRIVQNYKNIEAKTHEEFLEKLLAMEVEARERNRRNHMLKQARFDLIKTFGDYRFEKMIIPNSIDIEALRNASFIDKKENLILYGPVGLGKTHLATAIGVEACNQGRHVRFFRTASLVNQLLDAKAEGSLKRFLKQLEKVELLICDEWGFIPFEREGSQLLFQVISDCYERKSMIITTNLEFSKWNGIFYDEKLTSAIIDRIIHHSHLIVFDGPSDRLVNSLMRKQ</sequence>
<proteinExistence type="inferred from homology"/>
<protein>
    <submittedName>
        <fullName evidence="5">IstB domain protein ATP-binding protein</fullName>
    </submittedName>
</protein>
<dbReference type="InterPro" id="IPR003593">
    <property type="entry name" value="AAA+_ATPase"/>
</dbReference>
<dbReference type="PANTHER" id="PTHR30050">
    <property type="entry name" value="CHROMOSOMAL REPLICATION INITIATOR PROTEIN DNAA"/>
    <property type="match status" value="1"/>
</dbReference>
<dbReference type="STRING" id="203119.Cthe_2750"/>
<keyword evidence="3 5" id="KW-0067">ATP-binding</keyword>
<dbReference type="HOGENOM" id="CLU_062999_1_2_9"/>
<evidence type="ECO:0000313" key="5">
    <source>
        <dbReference type="EMBL" id="ABN53949.1"/>
    </source>
</evidence>
<dbReference type="InterPro" id="IPR027417">
    <property type="entry name" value="P-loop_NTPase"/>
</dbReference>
<accession>A3DJ20</accession>
<dbReference type="eggNOG" id="COG1484">
    <property type="taxonomic scope" value="Bacteria"/>
</dbReference>
<dbReference type="Proteomes" id="UP000002145">
    <property type="component" value="Chromosome"/>
</dbReference>
<dbReference type="RefSeq" id="WP_020457905.1">
    <property type="nucleotide sequence ID" value="NC_009012.1"/>
</dbReference>
<organism evidence="5 6">
    <name type="scientific">Acetivibrio thermocellus (strain ATCC 27405 / DSM 1237 / JCM 9322 / NBRC 103400 / NCIMB 10682 / NRRL B-4536 / VPI 7372)</name>
    <name type="common">Clostridium thermocellum</name>
    <dbReference type="NCBI Taxonomy" id="203119"/>
    <lineage>
        <taxon>Bacteria</taxon>
        <taxon>Bacillati</taxon>
        <taxon>Bacillota</taxon>
        <taxon>Clostridia</taxon>
        <taxon>Eubacteriales</taxon>
        <taxon>Oscillospiraceae</taxon>
        <taxon>Acetivibrio</taxon>
    </lineage>
</organism>
<dbReference type="InterPro" id="IPR028350">
    <property type="entry name" value="DNAC/IstB-like"/>
</dbReference>
<dbReference type="Gene3D" id="3.40.50.300">
    <property type="entry name" value="P-loop containing nucleotide triphosphate hydrolases"/>
    <property type="match status" value="1"/>
</dbReference>
<dbReference type="PANTHER" id="PTHR30050:SF4">
    <property type="entry name" value="ATP-BINDING PROTEIN RV3427C IN INSERTION SEQUENCE-RELATED"/>
    <property type="match status" value="1"/>
</dbReference>
<dbReference type="SUPFAM" id="SSF52540">
    <property type="entry name" value="P-loop containing nucleoside triphosphate hydrolases"/>
    <property type="match status" value="1"/>
</dbReference>
<evidence type="ECO:0000313" key="6">
    <source>
        <dbReference type="Proteomes" id="UP000002145"/>
    </source>
</evidence>
<evidence type="ECO:0000256" key="3">
    <source>
        <dbReference type="ARBA" id="ARBA00022840"/>
    </source>
</evidence>
<evidence type="ECO:0000256" key="2">
    <source>
        <dbReference type="ARBA" id="ARBA00022741"/>
    </source>
</evidence>
<dbReference type="OrthoDB" id="9776217at2"/>
<dbReference type="GeneID" id="35804379"/>
<keyword evidence="2" id="KW-0547">Nucleotide-binding</keyword>
<dbReference type="CDD" id="cd00009">
    <property type="entry name" value="AAA"/>
    <property type="match status" value="1"/>
</dbReference>
<gene>
    <name evidence="5" type="ordered locus">Cthe_2750</name>
</gene>
<dbReference type="PIRSF" id="PIRSF003073">
    <property type="entry name" value="DNAC_TnpB_IstB"/>
    <property type="match status" value="1"/>
</dbReference>
<keyword evidence="6" id="KW-1185">Reference proteome</keyword>